<dbReference type="SUPFAM" id="SSF52047">
    <property type="entry name" value="RNI-like"/>
    <property type="match status" value="1"/>
</dbReference>
<evidence type="ECO:0000313" key="2">
    <source>
        <dbReference type="Proteomes" id="UP001556367"/>
    </source>
</evidence>
<dbReference type="Proteomes" id="UP001556367">
    <property type="component" value="Unassembled WGS sequence"/>
</dbReference>
<reference evidence="2" key="1">
    <citation type="submission" date="2024-06" db="EMBL/GenBank/DDBJ databases">
        <title>Multi-omics analyses provide insights into the biosynthesis of the anticancer antibiotic pleurotin in Hohenbuehelia grisea.</title>
        <authorList>
            <person name="Weaver J.A."/>
            <person name="Alberti F."/>
        </authorList>
    </citation>
    <scope>NUCLEOTIDE SEQUENCE [LARGE SCALE GENOMIC DNA]</scope>
    <source>
        <strain evidence="2">T-177</strain>
    </source>
</reference>
<protein>
    <recommendedName>
        <fullName evidence="3">F-box domain-containing protein</fullName>
    </recommendedName>
</protein>
<evidence type="ECO:0008006" key="3">
    <source>
        <dbReference type="Google" id="ProtNLM"/>
    </source>
</evidence>
<gene>
    <name evidence="1" type="ORF">HGRIS_000804</name>
</gene>
<sequence>MSLVLDPFPAWNDLRSGSEDTIITDLFVTRDARLASAIPQTGASLPAIHKLPTELVASIFVLCHAIESDYRRDSATNCARVILSHVCRRWRAVILSMPLLWSTISVHDASSASLPKLTAHLERSMPCPLSISVMPNPYMAEGQFKHVEDIMALVAQHAERWKSLRLYLSAAPMCVILDLLQATSFPSIETLEVGAETWNRQVSQAVFNVLSASACIRSVTWRGPGGFRGVPSGSCWEILTNININLNSVSLGDVHTLLSQCYSVVALRVSCISGDMTPNNGETITLHRLETLSICTYEPLHDLFDQLCLPKLKMLTLRYYYHISSHDRACKALDSLLARSDCTLRTLILHDDRMPSDALDQLLRMPTLDNLRDLSIELPTLTDLTLQTLTRPVDDGECVLPQLESLSLGYSTSKDGRLGDMATSRSEGGGGQFAAGQLKRLHTSVDDSRWRDRRALDALKARGLDIDY</sequence>
<dbReference type="EMBL" id="JASNQZ010000018">
    <property type="protein sequence ID" value="KAL0945298.1"/>
    <property type="molecule type" value="Genomic_DNA"/>
</dbReference>
<proteinExistence type="predicted"/>
<name>A0ABR3IPS6_9AGAR</name>
<evidence type="ECO:0000313" key="1">
    <source>
        <dbReference type="EMBL" id="KAL0945298.1"/>
    </source>
</evidence>
<dbReference type="Gene3D" id="1.20.1280.50">
    <property type="match status" value="1"/>
</dbReference>
<keyword evidence="2" id="KW-1185">Reference proteome</keyword>
<dbReference type="InterPro" id="IPR032675">
    <property type="entry name" value="LRR_dom_sf"/>
</dbReference>
<accession>A0ABR3IPS6</accession>
<organism evidence="1 2">
    <name type="scientific">Hohenbuehelia grisea</name>
    <dbReference type="NCBI Taxonomy" id="104357"/>
    <lineage>
        <taxon>Eukaryota</taxon>
        <taxon>Fungi</taxon>
        <taxon>Dikarya</taxon>
        <taxon>Basidiomycota</taxon>
        <taxon>Agaricomycotina</taxon>
        <taxon>Agaricomycetes</taxon>
        <taxon>Agaricomycetidae</taxon>
        <taxon>Agaricales</taxon>
        <taxon>Pleurotineae</taxon>
        <taxon>Pleurotaceae</taxon>
        <taxon>Hohenbuehelia</taxon>
    </lineage>
</organism>
<dbReference type="Gene3D" id="3.80.10.10">
    <property type="entry name" value="Ribonuclease Inhibitor"/>
    <property type="match status" value="1"/>
</dbReference>
<comment type="caution">
    <text evidence="1">The sequence shown here is derived from an EMBL/GenBank/DDBJ whole genome shotgun (WGS) entry which is preliminary data.</text>
</comment>